<dbReference type="EMBL" id="UINC01008970">
    <property type="protein sequence ID" value="SVA40312.1"/>
    <property type="molecule type" value="Genomic_DNA"/>
</dbReference>
<proteinExistence type="predicted"/>
<accession>A0A381VJ37</accession>
<evidence type="ECO:0000313" key="1">
    <source>
        <dbReference type="EMBL" id="SVA40312.1"/>
    </source>
</evidence>
<sequence>MKDVLDYELKWDLTKGLKETIPYYEQAFKNSS</sequence>
<reference evidence="1" key="1">
    <citation type="submission" date="2018-05" db="EMBL/GenBank/DDBJ databases">
        <authorList>
            <person name="Lanie J.A."/>
            <person name="Ng W.-L."/>
            <person name="Kazmierczak K.M."/>
            <person name="Andrzejewski T.M."/>
            <person name="Davidsen T.M."/>
            <person name="Wayne K.J."/>
            <person name="Tettelin H."/>
            <person name="Glass J.I."/>
            <person name="Rusch D."/>
            <person name="Podicherti R."/>
            <person name="Tsui H.-C.T."/>
            <person name="Winkler M.E."/>
        </authorList>
    </citation>
    <scope>NUCLEOTIDE SEQUENCE</scope>
</reference>
<name>A0A381VJ37_9ZZZZ</name>
<gene>
    <name evidence="1" type="ORF">METZ01_LOCUS93166</name>
</gene>
<protein>
    <submittedName>
        <fullName evidence="1">Uncharacterized protein</fullName>
    </submittedName>
</protein>
<organism evidence="1">
    <name type="scientific">marine metagenome</name>
    <dbReference type="NCBI Taxonomy" id="408172"/>
    <lineage>
        <taxon>unclassified sequences</taxon>
        <taxon>metagenomes</taxon>
        <taxon>ecological metagenomes</taxon>
    </lineage>
</organism>
<dbReference type="AlphaFoldDB" id="A0A381VJ37"/>